<gene>
    <name evidence="1" type="ORF">GN244_ATG09973</name>
    <name evidence="2" type="ORF">GN958_ATG00590</name>
</gene>
<protein>
    <submittedName>
        <fullName evidence="1">Uncharacterized protein</fullName>
    </submittedName>
</protein>
<dbReference type="AlphaFoldDB" id="A0A833SS69"/>
<dbReference type="EMBL" id="WSZM01000225">
    <property type="protein sequence ID" value="KAF4037958.1"/>
    <property type="molecule type" value="Genomic_DNA"/>
</dbReference>
<dbReference type="EMBL" id="JAACNO010000094">
    <property type="protein sequence ID" value="KAF4150169.1"/>
    <property type="molecule type" value="Genomic_DNA"/>
</dbReference>
<keyword evidence="3" id="KW-1185">Reference proteome</keyword>
<proteinExistence type="predicted"/>
<comment type="caution">
    <text evidence="1">The sequence shown here is derived from an EMBL/GenBank/DDBJ whole genome shotgun (WGS) entry which is preliminary data.</text>
</comment>
<organism evidence="1 3">
    <name type="scientific">Phytophthora infestans</name>
    <name type="common">Potato late blight agent</name>
    <name type="synonym">Botrytis infestans</name>
    <dbReference type="NCBI Taxonomy" id="4787"/>
    <lineage>
        <taxon>Eukaryota</taxon>
        <taxon>Sar</taxon>
        <taxon>Stramenopiles</taxon>
        <taxon>Oomycota</taxon>
        <taxon>Peronosporomycetes</taxon>
        <taxon>Peronosporales</taxon>
        <taxon>Peronosporaceae</taxon>
        <taxon>Phytophthora</taxon>
    </lineage>
</organism>
<evidence type="ECO:0000313" key="2">
    <source>
        <dbReference type="EMBL" id="KAF4150169.1"/>
    </source>
</evidence>
<evidence type="ECO:0000313" key="1">
    <source>
        <dbReference type="EMBL" id="KAF4037958.1"/>
    </source>
</evidence>
<name>A0A833SS69_PHYIN</name>
<reference evidence="1" key="1">
    <citation type="submission" date="2020-04" db="EMBL/GenBank/DDBJ databases">
        <title>Hybrid Assembly of Korean Phytophthora infestans isolates.</title>
        <authorList>
            <person name="Prokchorchik M."/>
            <person name="Lee Y."/>
            <person name="Seo J."/>
            <person name="Cho J.-H."/>
            <person name="Park Y.-E."/>
            <person name="Jang D.-C."/>
            <person name="Im J.-S."/>
            <person name="Choi J.-G."/>
            <person name="Park H.-J."/>
            <person name="Lee G.-B."/>
            <person name="Lee Y.-G."/>
            <person name="Hong S.-Y."/>
            <person name="Cho K."/>
            <person name="Sohn K.H."/>
        </authorList>
    </citation>
    <scope>NUCLEOTIDE SEQUENCE</scope>
    <source>
        <strain evidence="1">KR_1_A1</strain>
        <strain evidence="2">KR_2_A2</strain>
    </source>
</reference>
<evidence type="ECO:0000313" key="3">
    <source>
        <dbReference type="Proteomes" id="UP000602510"/>
    </source>
</evidence>
<accession>A0A833SS69</accession>
<sequence>MHEFEVVDNGEKKRESLVGKVIAWRANGGRYAWPVRFSDGEVIVMQCEELATALARSYTLGFDITNTPE</sequence>
<dbReference type="Proteomes" id="UP000704712">
    <property type="component" value="Unassembled WGS sequence"/>
</dbReference>
<dbReference type="Proteomes" id="UP000602510">
    <property type="component" value="Unassembled WGS sequence"/>
</dbReference>